<dbReference type="EMBL" id="JARAOO010000006">
    <property type="protein sequence ID" value="KAJ7965248.1"/>
    <property type="molecule type" value="Genomic_DNA"/>
</dbReference>
<keyword evidence="3" id="KW-1185">Reference proteome</keyword>
<feature type="region of interest" description="Disordered" evidence="1">
    <location>
        <begin position="1"/>
        <end position="27"/>
    </location>
</feature>
<evidence type="ECO:0000256" key="1">
    <source>
        <dbReference type="SAM" id="MobiDB-lite"/>
    </source>
</evidence>
<dbReference type="PANTHER" id="PTHR37258:SF1">
    <property type="entry name" value="FANTOM PROTEIN"/>
    <property type="match status" value="1"/>
</dbReference>
<accession>A0AAD7PRH0</accession>
<feature type="region of interest" description="Disordered" evidence="1">
    <location>
        <begin position="45"/>
        <end position="77"/>
    </location>
</feature>
<organism evidence="2 3">
    <name type="scientific">Quillaja saponaria</name>
    <name type="common">Soap bark tree</name>
    <dbReference type="NCBI Taxonomy" id="32244"/>
    <lineage>
        <taxon>Eukaryota</taxon>
        <taxon>Viridiplantae</taxon>
        <taxon>Streptophyta</taxon>
        <taxon>Embryophyta</taxon>
        <taxon>Tracheophyta</taxon>
        <taxon>Spermatophyta</taxon>
        <taxon>Magnoliopsida</taxon>
        <taxon>eudicotyledons</taxon>
        <taxon>Gunneridae</taxon>
        <taxon>Pentapetalae</taxon>
        <taxon>rosids</taxon>
        <taxon>fabids</taxon>
        <taxon>Fabales</taxon>
        <taxon>Quillajaceae</taxon>
        <taxon>Quillaja</taxon>
    </lineage>
</organism>
<comment type="caution">
    <text evidence="2">The sequence shown here is derived from an EMBL/GenBank/DDBJ whole genome shotgun (WGS) entry which is preliminary data.</text>
</comment>
<feature type="compositionally biased region" description="Polar residues" evidence="1">
    <location>
        <begin position="45"/>
        <end position="58"/>
    </location>
</feature>
<feature type="compositionally biased region" description="Polar residues" evidence="1">
    <location>
        <begin position="65"/>
        <end position="77"/>
    </location>
</feature>
<proteinExistence type="predicted"/>
<protein>
    <submittedName>
        <fullName evidence="2">Fantom protein</fullName>
    </submittedName>
</protein>
<dbReference type="KEGG" id="qsa:O6P43_014928"/>
<sequence length="329" mass="37396">MLCSAPAGKSSSKWLDRLRSNKGIPTGDNLDLDYFLKNQSNPLAASNSVHSTSESTQLDQKRVSNENQPLEISSSSGDKQWVGVMGNVLCELFNMCDDQSKSSNFSRTKCPRKQGNPKFCVISTSKNNIEDKSGDFARKDENVQATNSLNNDMMEMKEATVECEDVEDEKGDKELLGYSRSEVTVIDTSCPIWKFEKLVFRKKNVWKVREKKGKSKFFGKKKRKWSSGSDKNSCGNKKAKLLGSEFMSSKDGKEVLQPLSEERSNEQNSIHETREEVHKDTRTEKRFLFPRLPRKLRNDSPSSFLTEGIPTSKRNEVNLFKSCSRDTRR</sequence>
<feature type="compositionally biased region" description="Basic and acidic residues" evidence="1">
    <location>
        <begin position="248"/>
        <end position="287"/>
    </location>
</feature>
<dbReference type="Proteomes" id="UP001163823">
    <property type="component" value="Chromosome 6"/>
</dbReference>
<gene>
    <name evidence="2" type="ORF">O6P43_014928</name>
</gene>
<evidence type="ECO:0000313" key="2">
    <source>
        <dbReference type="EMBL" id="KAJ7965248.1"/>
    </source>
</evidence>
<dbReference type="PANTHER" id="PTHR37258">
    <property type="entry name" value="FANTOM PROTEIN"/>
    <property type="match status" value="1"/>
</dbReference>
<name>A0AAD7PRH0_QUISA</name>
<evidence type="ECO:0000313" key="3">
    <source>
        <dbReference type="Proteomes" id="UP001163823"/>
    </source>
</evidence>
<dbReference type="AlphaFoldDB" id="A0AAD7PRH0"/>
<reference evidence="2" key="1">
    <citation type="journal article" date="2023" name="Science">
        <title>Elucidation of the pathway for biosynthesis of saponin adjuvants from the soapbark tree.</title>
        <authorList>
            <person name="Reed J."/>
            <person name="Orme A."/>
            <person name="El-Demerdash A."/>
            <person name="Owen C."/>
            <person name="Martin L.B.B."/>
            <person name="Misra R.C."/>
            <person name="Kikuchi S."/>
            <person name="Rejzek M."/>
            <person name="Martin A.C."/>
            <person name="Harkess A."/>
            <person name="Leebens-Mack J."/>
            <person name="Louveau T."/>
            <person name="Stephenson M.J."/>
            <person name="Osbourn A."/>
        </authorList>
    </citation>
    <scope>NUCLEOTIDE SEQUENCE</scope>
    <source>
        <strain evidence="2">S10</strain>
    </source>
</reference>
<feature type="region of interest" description="Disordered" evidence="1">
    <location>
        <begin position="242"/>
        <end position="329"/>
    </location>
</feature>